<dbReference type="RefSeq" id="WP_277595732.1">
    <property type="nucleotide sequence ID" value="NZ_JAMBPX010000001.1"/>
</dbReference>
<dbReference type="InterPro" id="IPR029058">
    <property type="entry name" value="AB_hydrolase_fold"/>
</dbReference>
<dbReference type="GO" id="GO:0016787">
    <property type="term" value="F:hydrolase activity"/>
    <property type="evidence" value="ECO:0007669"/>
    <property type="project" value="UniProtKB-KW"/>
</dbReference>
<dbReference type="Gene3D" id="3.40.50.1820">
    <property type="entry name" value="alpha/beta hydrolase"/>
    <property type="match status" value="1"/>
</dbReference>
<dbReference type="Pfam" id="PF07859">
    <property type="entry name" value="Abhydrolase_3"/>
    <property type="match status" value="1"/>
</dbReference>
<dbReference type="EMBL" id="JAMBPX010000001">
    <property type="protein sequence ID" value="MDG0857728.1"/>
    <property type="molecule type" value="Genomic_DNA"/>
</dbReference>
<feature type="domain" description="Alpha/beta hydrolase fold-3" evidence="2">
    <location>
        <begin position="35"/>
        <end position="226"/>
    </location>
</feature>
<name>A0A9X4R1T4_9STAP</name>
<organism evidence="3 4">
    <name type="scientific">Staphylococcus equorum</name>
    <dbReference type="NCBI Taxonomy" id="246432"/>
    <lineage>
        <taxon>Bacteria</taxon>
        <taxon>Bacillati</taxon>
        <taxon>Bacillota</taxon>
        <taxon>Bacilli</taxon>
        <taxon>Bacillales</taxon>
        <taxon>Staphylococcaceae</taxon>
        <taxon>Staphylococcus</taxon>
    </lineage>
</organism>
<dbReference type="Proteomes" id="UP001152302">
    <property type="component" value="Unassembled WGS sequence"/>
</dbReference>
<keyword evidence="1 3" id="KW-0378">Hydrolase</keyword>
<evidence type="ECO:0000256" key="1">
    <source>
        <dbReference type="ARBA" id="ARBA00022801"/>
    </source>
</evidence>
<gene>
    <name evidence="3" type="ORF">M4L21_00185</name>
</gene>
<dbReference type="SUPFAM" id="SSF53474">
    <property type="entry name" value="alpha/beta-Hydrolases"/>
    <property type="match status" value="1"/>
</dbReference>
<dbReference type="AlphaFoldDB" id="A0A9X4R1T4"/>
<comment type="caution">
    <text evidence="3">The sequence shown here is derived from an EMBL/GenBank/DDBJ whole genome shotgun (WGS) entry which is preliminary data.</text>
</comment>
<protein>
    <submittedName>
        <fullName evidence="3">Alpha/beta hydrolase</fullName>
    </submittedName>
</protein>
<evidence type="ECO:0000313" key="3">
    <source>
        <dbReference type="EMBL" id="MDG0857728.1"/>
    </source>
</evidence>
<reference evidence="3" key="1">
    <citation type="submission" date="2022-05" db="EMBL/GenBank/DDBJ databases">
        <title>Comparative genomics of Staphylococcus equorum isolates.</title>
        <authorList>
            <person name="Luelf R.H."/>
        </authorList>
    </citation>
    <scope>NUCLEOTIDE SEQUENCE</scope>
    <source>
        <strain evidence="3">TMW 2.2343</strain>
    </source>
</reference>
<dbReference type="PANTHER" id="PTHR48081:SF3">
    <property type="entry name" value="ALPHA_BETA HYDROLASE FOLD-3 DOMAIN-CONTAINING PROTEIN"/>
    <property type="match status" value="1"/>
</dbReference>
<evidence type="ECO:0000259" key="2">
    <source>
        <dbReference type="Pfam" id="PF07859"/>
    </source>
</evidence>
<evidence type="ECO:0000313" key="4">
    <source>
        <dbReference type="Proteomes" id="UP001152302"/>
    </source>
</evidence>
<dbReference type="InterPro" id="IPR013094">
    <property type="entry name" value="AB_hydrolase_3"/>
</dbReference>
<proteinExistence type="predicted"/>
<dbReference type="InterPro" id="IPR050300">
    <property type="entry name" value="GDXG_lipolytic_enzyme"/>
</dbReference>
<sequence length="276" mass="31654">MIRLSQYHSEMITEDGFTLPFTVIEAKNNNPKGIIIYFHGGGLIFGDAYDLAQPYIDVLSQDFHLVLASYRLAPESKINIIISDVLLQYDAIKQRYPSLPLFTFGRSAGAFLAMIVSTHRQVDGIVDFYGYCRVHVPSFLRPNSQYQTLSSKITPEILNQLIQQQPLTSGSMQDRYPIYIHARGEAKWLDYLGIQTSTQSDYNISPQQLKNFPPMFIVHCKNDPDVPYTESEHIYQNVSNCQIEFLNSNQHDFDRVVNETNIDLYKKAVVFLNQLI</sequence>
<accession>A0A9X4R1T4</accession>
<dbReference type="PANTHER" id="PTHR48081">
    <property type="entry name" value="AB HYDROLASE SUPERFAMILY PROTEIN C4A8.06C"/>
    <property type="match status" value="1"/>
</dbReference>